<keyword evidence="1" id="KW-0456">Lyase</keyword>
<name>A0AC61QSB8_9BACT</name>
<gene>
    <name evidence="1" type="ORF">E5358_03675</name>
</gene>
<protein>
    <submittedName>
        <fullName evidence="1">Xanthan lyase</fullName>
    </submittedName>
</protein>
<dbReference type="EMBL" id="SRZC01000004">
    <property type="protein sequence ID" value="TGX83363.1"/>
    <property type="molecule type" value="Genomic_DNA"/>
</dbReference>
<evidence type="ECO:0000313" key="1">
    <source>
        <dbReference type="EMBL" id="TGX83363.1"/>
    </source>
</evidence>
<sequence>MTEMLRKITLTILLINILLPVNAQQPWVRNVSKATTIENGLAGKHLSVWPSHGRYYNISRDRWEWQRAQLYGTCEDVFTQSIVYPYLIPMLENAGANIFVPRERDWQTNMVIVDNDRPQSGYSESAEAAGWTTSPLPGFAATGMCYKDGDRPFATGTARMARTSTGNRTDISRAFYFPKIREKGEYAVYVSYQTVEESIDDAEYIVCHQGTATTFRVNQQMGSSTWVYLGTFEFEANAPTNNYVCVTNHSAHKGVVTTDAVRFGGGMGDHRRGGKTSGLPRALEAARYYTQFAGVPKAMYMTKTGKNDYSEDINCRSLASNWLSYGSRTNPTEQPDSLHPVFDIDSLTLAENAVRLYVDSITKANIDSFGTAYPDSLSEAIIDSTATAILDSVNGTPLQQINLQRGDTHLGHVPLDLQLAIHSDAGWLRDFTTHYGSLTICTTDFNNKETADGRPRFVSKDFATELLKSVSKDLNKAFGKWVVREVWDRNYSETRLPAQPSAILETMSHENFPDLKCGHDPNFKFVLSRAIYKTILRWLCERDGRQAAVQPLTPQNFSAATLKGGELTLRWSAQTDSLEPSAIPDSYVLYTRTNNSGYDNGNIIKGTEHKIRLSPNTLYRFRLTAANRGGESFPTEELVALYSPEAKETVMIVNAFHRLSSPAVVETDSICGFDLDADVGLSFGKTPAWIGHQQVFDKTQAGKGTGLGFTDNDLLGRFTAGNDFNYAFAHAEAVRNAGKYNVVSLSSDCFSQQTDITGVSVLDILFGNEKDDGYSLLTYKTFTPQMREGIEAFIERGGGLFLSGSYIASDMQEEEEQAWLADNLHIMYGGTDCDSLPFRKNEPMDIVSGNGMQMSVFRHVNDKHYASVASDILFSTDSLSDHKHLAYASGSQASVAYEGDTYRVFALGFPFECVKDAASRNLLMKKILAFLRRGKKE</sequence>
<proteinExistence type="predicted"/>
<dbReference type="Proteomes" id="UP000308886">
    <property type="component" value="Unassembled WGS sequence"/>
</dbReference>
<organism evidence="1 2">
    <name type="scientific">Palleniella muris</name>
    <dbReference type="NCBI Taxonomy" id="3038145"/>
    <lineage>
        <taxon>Bacteria</taxon>
        <taxon>Pseudomonadati</taxon>
        <taxon>Bacteroidota</taxon>
        <taxon>Bacteroidia</taxon>
        <taxon>Bacteroidales</taxon>
        <taxon>Prevotellaceae</taxon>
        <taxon>Palleniella</taxon>
    </lineage>
</organism>
<reference evidence="1" key="1">
    <citation type="submission" date="2019-04" db="EMBL/GenBank/DDBJ databases">
        <title>Microbes associate with the intestines of laboratory mice.</title>
        <authorList>
            <person name="Navarre W."/>
            <person name="Wong E."/>
            <person name="Huang K."/>
            <person name="Tropini C."/>
            <person name="Ng K."/>
            <person name="Yu B."/>
        </authorList>
    </citation>
    <scope>NUCLEOTIDE SEQUENCE</scope>
    <source>
        <strain evidence="1">NM73_A23</strain>
    </source>
</reference>
<accession>A0AC61QSB8</accession>
<keyword evidence="2" id="KW-1185">Reference proteome</keyword>
<evidence type="ECO:0000313" key="2">
    <source>
        <dbReference type="Proteomes" id="UP000308886"/>
    </source>
</evidence>
<comment type="caution">
    <text evidence="1">The sequence shown here is derived from an EMBL/GenBank/DDBJ whole genome shotgun (WGS) entry which is preliminary data.</text>
</comment>